<dbReference type="InterPro" id="IPR054765">
    <property type="entry name" value="SLBB_dom"/>
</dbReference>
<proteinExistence type="inferred from homology"/>
<evidence type="ECO:0000256" key="13">
    <source>
        <dbReference type="ARBA" id="ARBA00023237"/>
    </source>
</evidence>
<dbReference type="RefSeq" id="WP_131449023.1">
    <property type="nucleotide sequence ID" value="NZ_SJZI01000042.1"/>
</dbReference>
<evidence type="ECO:0000256" key="9">
    <source>
        <dbReference type="ARBA" id="ARBA00023065"/>
    </source>
</evidence>
<evidence type="ECO:0000313" key="19">
    <source>
        <dbReference type="Proteomes" id="UP000295334"/>
    </source>
</evidence>
<comment type="subcellular location">
    <subcellularLocation>
        <location evidence="1">Cell outer membrane</location>
        <topology evidence="1">Multi-pass membrane protein</topology>
    </subcellularLocation>
</comment>
<evidence type="ECO:0000256" key="5">
    <source>
        <dbReference type="ARBA" id="ARBA00022597"/>
    </source>
</evidence>
<evidence type="ECO:0000256" key="15">
    <source>
        <dbReference type="SAM" id="Phobius"/>
    </source>
</evidence>
<keyword evidence="5" id="KW-0762">Sugar transport</keyword>
<evidence type="ECO:0000256" key="6">
    <source>
        <dbReference type="ARBA" id="ARBA00022692"/>
    </source>
</evidence>
<dbReference type="GO" id="GO:0015288">
    <property type="term" value="F:porin activity"/>
    <property type="evidence" value="ECO:0007669"/>
    <property type="project" value="UniProtKB-KW"/>
</dbReference>
<evidence type="ECO:0000256" key="10">
    <source>
        <dbReference type="ARBA" id="ARBA00023114"/>
    </source>
</evidence>
<dbReference type="Pfam" id="PF22461">
    <property type="entry name" value="SLBB_2"/>
    <property type="match status" value="1"/>
</dbReference>
<evidence type="ECO:0000256" key="14">
    <source>
        <dbReference type="ARBA" id="ARBA00023288"/>
    </source>
</evidence>
<keyword evidence="10" id="KW-0626">Porin</keyword>
<keyword evidence="4" id="KW-1134">Transmembrane beta strand</keyword>
<keyword evidence="12" id="KW-0564">Palmitate</keyword>
<feature type="transmembrane region" description="Helical" evidence="15">
    <location>
        <begin position="236"/>
        <end position="253"/>
    </location>
</feature>
<evidence type="ECO:0000313" key="18">
    <source>
        <dbReference type="EMBL" id="TCJ14165.1"/>
    </source>
</evidence>
<keyword evidence="13" id="KW-0998">Cell outer membrane</keyword>
<evidence type="ECO:0000259" key="17">
    <source>
        <dbReference type="Pfam" id="PF22461"/>
    </source>
</evidence>
<keyword evidence="19" id="KW-1185">Reference proteome</keyword>
<dbReference type="GO" id="GO:0046930">
    <property type="term" value="C:pore complex"/>
    <property type="evidence" value="ECO:0007669"/>
    <property type="project" value="UniProtKB-KW"/>
</dbReference>
<evidence type="ECO:0000256" key="1">
    <source>
        <dbReference type="ARBA" id="ARBA00004571"/>
    </source>
</evidence>
<dbReference type="Gene3D" id="3.30.1950.10">
    <property type="entry name" value="wza like domain"/>
    <property type="match status" value="1"/>
</dbReference>
<dbReference type="Proteomes" id="UP000295334">
    <property type="component" value="Unassembled WGS sequence"/>
</dbReference>
<sequence>MRFFYYIFALAFLASCAPRKPIYNYLQEIKDTSFRKTAFIAEPVIQKNDLLTIKITSASLDPKADQPYNQSAVSQGSTLAQEPGYLVDVNGDILMPRLGKVHAEGLTKSELERTIRAKLVNTNQLTDPTVSIRFLNFRITVLGEVASPGVLTIASERVTILEAVGLSGGITEFGSIRRVRVLRETNGVRETGFLDLTSKDIFESRFYQMQQNDVVLVDQTEYKVKLAEQQRLTQQITFGLAILTSTAILLNFFRK</sequence>
<keyword evidence="15" id="KW-1133">Transmembrane helix</keyword>
<dbReference type="InterPro" id="IPR003715">
    <property type="entry name" value="Poly_export_N"/>
</dbReference>
<gene>
    <name evidence="18" type="ORF">EPD60_09160</name>
</gene>
<comment type="similarity">
    <text evidence="2">Belongs to the BexD/CtrA/VexA family.</text>
</comment>
<evidence type="ECO:0000256" key="12">
    <source>
        <dbReference type="ARBA" id="ARBA00023139"/>
    </source>
</evidence>
<dbReference type="AlphaFoldDB" id="A0A4R1BB03"/>
<dbReference type="PANTHER" id="PTHR33619:SF3">
    <property type="entry name" value="POLYSACCHARIDE EXPORT PROTEIN GFCE-RELATED"/>
    <property type="match status" value="1"/>
</dbReference>
<keyword evidence="8" id="KW-0625">Polysaccharide transport</keyword>
<protein>
    <submittedName>
        <fullName evidence="18">Uncharacterized protein</fullName>
    </submittedName>
</protein>
<evidence type="ECO:0000259" key="16">
    <source>
        <dbReference type="Pfam" id="PF02563"/>
    </source>
</evidence>
<dbReference type="GO" id="GO:0006811">
    <property type="term" value="P:monoatomic ion transport"/>
    <property type="evidence" value="ECO:0007669"/>
    <property type="project" value="UniProtKB-KW"/>
</dbReference>
<keyword evidence="7" id="KW-0732">Signal</keyword>
<dbReference type="OrthoDB" id="662756at2"/>
<dbReference type="GO" id="GO:0015159">
    <property type="term" value="F:polysaccharide transmembrane transporter activity"/>
    <property type="evidence" value="ECO:0007669"/>
    <property type="project" value="InterPro"/>
</dbReference>
<dbReference type="InterPro" id="IPR049712">
    <property type="entry name" value="Poly_export"/>
</dbReference>
<evidence type="ECO:0000256" key="3">
    <source>
        <dbReference type="ARBA" id="ARBA00022448"/>
    </source>
</evidence>
<keyword evidence="14" id="KW-0449">Lipoprotein</keyword>
<feature type="domain" description="SLBB" evidence="17">
    <location>
        <begin position="139"/>
        <end position="217"/>
    </location>
</feature>
<name>A0A4R1BB03_9BACT</name>
<evidence type="ECO:0000256" key="4">
    <source>
        <dbReference type="ARBA" id="ARBA00022452"/>
    </source>
</evidence>
<dbReference type="PROSITE" id="PS51257">
    <property type="entry name" value="PROKAR_LIPOPROTEIN"/>
    <property type="match status" value="1"/>
</dbReference>
<comment type="caution">
    <text evidence="18">The sequence shown here is derived from an EMBL/GenBank/DDBJ whole genome shotgun (WGS) entry which is preliminary data.</text>
</comment>
<organism evidence="18 19">
    <name type="scientific">Flaviaesturariibacter flavus</name>
    <dbReference type="NCBI Taxonomy" id="2502780"/>
    <lineage>
        <taxon>Bacteria</taxon>
        <taxon>Pseudomonadati</taxon>
        <taxon>Bacteroidota</taxon>
        <taxon>Chitinophagia</taxon>
        <taxon>Chitinophagales</taxon>
        <taxon>Chitinophagaceae</taxon>
        <taxon>Flaviaestuariibacter</taxon>
    </lineage>
</organism>
<dbReference type="GO" id="GO:0009279">
    <property type="term" value="C:cell outer membrane"/>
    <property type="evidence" value="ECO:0007669"/>
    <property type="project" value="UniProtKB-SubCell"/>
</dbReference>
<keyword evidence="11 15" id="KW-0472">Membrane</keyword>
<evidence type="ECO:0000256" key="11">
    <source>
        <dbReference type="ARBA" id="ARBA00023136"/>
    </source>
</evidence>
<reference evidence="18 19" key="1">
    <citation type="submission" date="2019-03" db="EMBL/GenBank/DDBJ databases">
        <authorList>
            <person name="Kim M.K.M."/>
        </authorList>
    </citation>
    <scope>NUCLEOTIDE SEQUENCE [LARGE SCALE GENOMIC DNA]</scope>
    <source>
        <strain evidence="18 19">17J68-12</strain>
    </source>
</reference>
<feature type="domain" description="Polysaccharide export protein N-terminal" evidence="16">
    <location>
        <begin position="44"/>
        <end position="133"/>
    </location>
</feature>
<evidence type="ECO:0000256" key="2">
    <source>
        <dbReference type="ARBA" id="ARBA00009450"/>
    </source>
</evidence>
<accession>A0A4R1BB03</accession>
<evidence type="ECO:0000256" key="7">
    <source>
        <dbReference type="ARBA" id="ARBA00022729"/>
    </source>
</evidence>
<dbReference type="Pfam" id="PF02563">
    <property type="entry name" value="Poly_export"/>
    <property type="match status" value="1"/>
</dbReference>
<evidence type="ECO:0000256" key="8">
    <source>
        <dbReference type="ARBA" id="ARBA00023047"/>
    </source>
</evidence>
<keyword evidence="6 15" id="KW-0812">Transmembrane</keyword>
<keyword evidence="9" id="KW-0406">Ion transport</keyword>
<dbReference type="PANTHER" id="PTHR33619">
    <property type="entry name" value="POLYSACCHARIDE EXPORT PROTEIN GFCE-RELATED"/>
    <property type="match status" value="1"/>
</dbReference>
<dbReference type="EMBL" id="SJZI01000042">
    <property type="protein sequence ID" value="TCJ14165.1"/>
    <property type="molecule type" value="Genomic_DNA"/>
</dbReference>
<dbReference type="Gene3D" id="3.10.560.10">
    <property type="entry name" value="Outer membrane lipoprotein wza domain like"/>
    <property type="match status" value="2"/>
</dbReference>
<keyword evidence="3" id="KW-0813">Transport</keyword>